<dbReference type="Pfam" id="PF11181">
    <property type="entry name" value="YflT"/>
    <property type="match status" value="1"/>
</dbReference>
<dbReference type="InterPro" id="IPR052967">
    <property type="entry name" value="Stress_Response_Assoc"/>
</dbReference>
<dbReference type="EMBL" id="JACHHE010000004">
    <property type="protein sequence ID" value="MBB5180195.1"/>
    <property type="molecule type" value="Genomic_DNA"/>
</dbReference>
<feature type="region of interest" description="Disordered" evidence="1">
    <location>
        <begin position="127"/>
        <end position="163"/>
    </location>
</feature>
<gene>
    <name evidence="4" type="ORF">HNQ44_001623</name>
</gene>
<feature type="compositionally biased region" description="Polar residues" evidence="1">
    <location>
        <begin position="134"/>
        <end position="161"/>
    </location>
</feature>
<dbReference type="PANTHER" id="PTHR38463:SF1">
    <property type="entry name" value="STRESS RESPONSE PROTEIN YSNF"/>
    <property type="match status" value="1"/>
</dbReference>
<accession>A0A7W8CR90</accession>
<dbReference type="PANTHER" id="PTHR38463">
    <property type="entry name" value="STRESS RESPONSE PROTEIN YSNF"/>
    <property type="match status" value="1"/>
</dbReference>
<feature type="domain" description="DUF2382" evidence="2">
    <location>
        <begin position="167"/>
        <end position="285"/>
    </location>
</feature>
<dbReference type="Proteomes" id="UP000525923">
    <property type="component" value="Unassembled WGS sequence"/>
</dbReference>
<evidence type="ECO:0000259" key="2">
    <source>
        <dbReference type="Pfam" id="PF09557"/>
    </source>
</evidence>
<name>A0A7W8CR90_9BACL</name>
<dbReference type="InterPro" id="IPR025889">
    <property type="entry name" value="GSP17M-like_dom"/>
</dbReference>
<sequence>MTNHENKLIGAYDVQAEVLNKITELKSQGYSEDDIYVVAQNHDQVAMVERQTHVHVDADSTEANGTPQQEEGFMGKFINLLAGEEASGDAFNSLKLNEKDAEQSRRQLEEGKLLVYVDSDYNESYNSFHEKRGTSSSREGFAAGNTNDGLTAGNTNGVSSASEEEKLRLHEERLHVDKERVQTGEVNVGKHVVENEQTIEVPVEREEVYVERRPVNDSTASTDTNHSFDSKDAYTEGDTIRVPLTEERVEVTKTDVVAEEIVIGKRKVQDTEHVKETVRKEVADIDEDVEDKDRNRF</sequence>
<proteinExistence type="predicted"/>
<dbReference type="NCBIfam" id="TIGR02271">
    <property type="entry name" value="YsnF/AvaK domain"/>
    <property type="match status" value="1"/>
</dbReference>
<evidence type="ECO:0000313" key="5">
    <source>
        <dbReference type="Proteomes" id="UP000525923"/>
    </source>
</evidence>
<reference evidence="4 5" key="1">
    <citation type="submission" date="2020-08" db="EMBL/GenBank/DDBJ databases">
        <title>Genomic Encyclopedia of Type Strains, Phase IV (KMG-IV): sequencing the most valuable type-strain genomes for metagenomic binning, comparative biology and taxonomic classification.</title>
        <authorList>
            <person name="Goeker M."/>
        </authorList>
    </citation>
    <scope>NUCLEOTIDE SEQUENCE [LARGE SCALE GENOMIC DNA]</scope>
    <source>
        <strain evidence="4 5">DSM 15895</strain>
    </source>
</reference>
<dbReference type="InterPro" id="IPR019060">
    <property type="entry name" value="DUF2382"/>
</dbReference>
<dbReference type="OrthoDB" id="2678178at2"/>
<feature type="domain" description="General stress protein 17M-like" evidence="3">
    <location>
        <begin position="8"/>
        <end position="111"/>
    </location>
</feature>
<keyword evidence="5" id="KW-1185">Reference proteome</keyword>
<evidence type="ECO:0000256" key="1">
    <source>
        <dbReference type="SAM" id="MobiDB-lite"/>
    </source>
</evidence>
<dbReference type="RefSeq" id="WP_135503911.1">
    <property type="nucleotide sequence ID" value="NZ_CP181055.1"/>
</dbReference>
<organism evidence="4 5">
    <name type="scientific">Planococcus koreensis</name>
    <dbReference type="NCBI Taxonomy" id="112331"/>
    <lineage>
        <taxon>Bacteria</taxon>
        <taxon>Bacillati</taxon>
        <taxon>Bacillota</taxon>
        <taxon>Bacilli</taxon>
        <taxon>Bacillales</taxon>
        <taxon>Caryophanaceae</taxon>
        <taxon>Planococcus</taxon>
    </lineage>
</organism>
<protein>
    <submittedName>
        <fullName evidence="4">Uncharacterized protein (TIGR02271 family)</fullName>
    </submittedName>
</protein>
<evidence type="ECO:0000259" key="3">
    <source>
        <dbReference type="Pfam" id="PF11181"/>
    </source>
</evidence>
<evidence type="ECO:0000313" key="4">
    <source>
        <dbReference type="EMBL" id="MBB5180195.1"/>
    </source>
</evidence>
<dbReference type="AlphaFoldDB" id="A0A7W8CR90"/>
<comment type="caution">
    <text evidence="4">The sequence shown here is derived from an EMBL/GenBank/DDBJ whole genome shotgun (WGS) entry which is preliminary data.</text>
</comment>
<dbReference type="Pfam" id="PF09557">
    <property type="entry name" value="DUF2382"/>
    <property type="match status" value="1"/>
</dbReference>